<evidence type="ECO:0000256" key="1">
    <source>
        <dbReference type="ARBA" id="ARBA00000223"/>
    </source>
</evidence>
<evidence type="ECO:0000256" key="3">
    <source>
        <dbReference type="ARBA" id="ARBA00036324"/>
    </source>
</evidence>
<evidence type="ECO:0000313" key="4">
    <source>
        <dbReference type="EMBL" id="RDB69354.1"/>
    </source>
</evidence>
<dbReference type="GO" id="GO:0062193">
    <property type="term" value="F:D-ribose pyranase activity"/>
    <property type="evidence" value="ECO:0007669"/>
    <property type="project" value="UniProtKB-EC"/>
</dbReference>
<dbReference type="PANTHER" id="PTHR31690">
    <property type="entry name" value="FUCOSE MUTAROTASE"/>
    <property type="match status" value="1"/>
</dbReference>
<dbReference type="GO" id="GO:0036373">
    <property type="term" value="F:L-fucose mutarotase activity"/>
    <property type="evidence" value="ECO:0007669"/>
    <property type="project" value="UniProtKB-EC"/>
</dbReference>
<dbReference type="SUPFAM" id="SSF102546">
    <property type="entry name" value="RbsD-like"/>
    <property type="match status" value="1"/>
</dbReference>
<organism evidence="4 6">
    <name type="scientific">Eggerthella lenta</name>
    <name type="common">Eubacterium lentum</name>
    <dbReference type="NCBI Taxonomy" id="84112"/>
    <lineage>
        <taxon>Bacteria</taxon>
        <taxon>Bacillati</taxon>
        <taxon>Actinomycetota</taxon>
        <taxon>Coriobacteriia</taxon>
        <taxon>Eggerthellales</taxon>
        <taxon>Eggerthellaceae</taxon>
        <taxon>Eggerthella</taxon>
    </lineage>
</organism>
<dbReference type="AlphaFoldDB" id="A0A369MEH1"/>
<dbReference type="EMBL" id="PPTU01000014">
    <property type="protein sequence ID" value="RDB69354.1"/>
    <property type="molecule type" value="Genomic_DNA"/>
</dbReference>
<keyword evidence="2 4" id="KW-0413">Isomerase</keyword>
<gene>
    <name evidence="4" type="ORF">C1875_09700</name>
    <name evidence="5" type="ORF">FIC87_00600</name>
</gene>
<sequence>MLLGIPGILSGDLLKVLSDMGHGDEVAIVDANFPAERRARRLVRDMGSSSVDMLAAVLGVMPLDHLGGAPARLMAVAEGDDCPEPTVWGLYSRCLDAAGCREEQFEMLDRDAFYEAAEGAYAVVQTGETALYGNIILRKGVVRR</sequence>
<proteinExistence type="predicted"/>
<evidence type="ECO:0000313" key="5">
    <source>
        <dbReference type="EMBL" id="TNU96221.1"/>
    </source>
</evidence>
<dbReference type="RefSeq" id="WP_114534148.1">
    <property type="nucleotide sequence ID" value="NZ_CP089333.1"/>
</dbReference>
<dbReference type="InterPro" id="IPR023750">
    <property type="entry name" value="RbsD-like_sf"/>
</dbReference>
<dbReference type="GO" id="GO:0006004">
    <property type="term" value="P:fucose metabolic process"/>
    <property type="evidence" value="ECO:0007669"/>
    <property type="project" value="TreeGrafter"/>
</dbReference>
<accession>A0A369MEH1</accession>
<comment type="catalytic activity">
    <reaction evidence="3">
        <text>alpha-L-fucose = beta-L-fucose</text>
        <dbReference type="Rhea" id="RHEA:25580"/>
        <dbReference type="ChEBI" id="CHEBI:42548"/>
        <dbReference type="ChEBI" id="CHEBI:42589"/>
        <dbReference type="EC" id="5.1.3.29"/>
    </reaction>
</comment>
<reference evidence="5 7" key="1">
    <citation type="journal article" date="2005" name="Appl. Environ. Microbiol.">
        <title>Intestinal bacterial communities that produce active estrogen-like compounds enterodiol and enterolactone in humans.</title>
        <authorList>
            <person name="Clavel T."/>
            <person name="Henderson G."/>
            <person name="Alpert C.A."/>
            <person name="Philippe C."/>
            <person name="Rigottier-Gois L."/>
            <person name="Dore J."/>
            <person name="Blaut M."/>
        </authorList>
    </citation>
    <scope>NUCLEOTIDE SEQUENCE [LARGE SCALE GENOMIC DNA]</scope>
    <source>
        <strain evidence="5 7">SECO-MT75m2</strain>
    </source>
</reference>
<reference evidence="4 6" key="2">
    <citation type="journal article" date="2018" name="Elife">
        <title>Discovery and characterization of a prevalent human gut bacterial enzyme sufficient for the inactivation of a family of plant toxins.</title>
        <authorList>
            <person name="Koppel N."/>
            <person name="Bisanz J.E."/>
            <person name="Pandelia M.E."/>
            <person name="Turnbaugh P.J."/>
            <person name="Balskus E.P."/>
        </authorList>
    </citation>
    <scope>NUCLEOTIDE SEQUENCE [LARGE SCALE GENOMIC DNA]</scope>
    <source>
        <strain evidence="4 6">W1 BHI 6</strain>
    </source>
</reference>
<dbReference type="InterPro" id="IPR050443">
    <property type="entry name" value="RbsD/FucU_mutarotase"/>
</dbReference>
<dbReference type="InterPro" id="IPR007721">
    <property type="entry name" value="RbsD_FucU"/>
</dbReference>
<dbReference type="Proteomes" id="UP000253970">
    <property type="component" value="Unassembled WGS sequence"/>
</dbReference>
<dbReference type="EMBL" id="VEVP01000001">
    <property type="protein sequence ID" value="TNU96221.1"/>
    <property type="molecule type" value="Genomic_DNA"/>
</dbReference>
<protein>
    <submittedName>
        <fullName evidence="4">Fucose isomerase</fullName>
    </submittedName>
</protein>
<evidence type="ECO:0000313" key="6">
    <source>
        <dbReference type="Proteomes" id="UP000253970"/>
    </source>
</evidence>
<dbReference type="Pfam" id="PF05025">
    <property type="entry name" value="RbsD_FucU"/>
    <property type="match status" value="1"/>
</dbReference>
<dbReference type="Gene3D" id="3.40.1650.10">
    <property type="entry name" value="RbsD-like domain"/>
    <property type="match status" value="1"/>
</dbReference>
<dbReference type="Proteomes" id="UP000312594">
    <property type="component" value="Unassembled WGS sequence"/>
</dbReference>
<comment type="caution">
    <text evidence="4">The sequence shown here is derived from an EMBL/GenBank/DDBJ whole genome shotgun (WGS) entry which is preliminary data.</text>
</comment>
<dbReference type="GO" id="GO:0042806">
    <property type="term" value="F:fucose binding"/>
    <property type="evidence" value="ECO:0007669"/>
    <property type="project" value="TreeGrafter"/>
</dbReference>
<reference evidence="5" key="3">
    <citation type="submission" date="2019-06" db="EMBL/GenBank/DDBJ databases">
        <authorList>
            <person name="Bisanz J.E."/>
            <person name="Turnbaugh P.J."/>
        </authorList>
    </citation>
    <scope>NUCLEOTIDE SEQUENCE</scope>
    <source>
        <strain evidence="5">SECO-MT75m2</strain>
    </source>
</reference>
<comment type="catalytic activity">
    <reaction evidence="1">
        <text>beta-D-ribopyranose = beta-D-ribofuranose</text>
        <dbReference type="Rhea" id="RHEA:25432"/>
        <dbReference type="ChEBI" id="CHEBI:27476"/>
        <dbReference type="ChEBI" id="CHEBI:47002"/>
        <dbReference type="EC" id="5.4.99.62"/>
    </reaction>
</comment>
<dbReference type="PANTHER" id="PTHR31690:SF4">
    <property type="entry name" value="FUCOSE MUTAROTASE"/>
    <property type="match status" value="1"/>
</dbReference>
<name>A0A369MEH1_EGGLN</name>
<evidence type="ECO:0000256" key="2">
    <source>
        <dbReference type="ARBA" id="ARBA00023235"/>
    </source>
</evidence>
<evidence type="ECO:0000313" key="7">
    <source>
        <dbReference type="Proteomes" id="UP000312594"/>
    </source>
</evidence>